<name>A0AAE0XSW5_9GAST</name>
<dbReference type="PANTHER" id="PTHR37984:SF7">
    <property type="entry name" value="INTEGRASE CATALYTIC DOMAIN-CONTAINING PROTEIN"/>
    <property type="match status" value="1"/>
</dbReference>
<reference evidence="2" key="1">
    <citation type="journal article" date="2023" name="G3 (Bethesda)">
        <title>A reference genome for the long-term kleptoplast-retaining sea slug Elysia crispata morphotype clarki.</title>
        <authorList>
            <person name="Eastman K.E."/>
            <person name="Pendleton A.L."/>
            <person name="Shaikh M.A."/>
            <person name="Suttiyut T."/>
            <person name="Ogas R."/>
            <person name="Tomko P."/>
            <person name="Gavelis G."/>
            <person name="Widhalm J.R."/>
            <person name="Wisecaver J.H."/>
        </authorList>
    </citation>
    <scope>NUCLEOTIDE SEQUENCE</scope>
    <source>
        <strain evidence="2">ECLA1</strain>
    </source>
</reference>
<gene>
    <name evidence="2" type="ORF">RRG08_051298</name>
</gene>
<evidence type="ECO:0000313" key="2">
    <source>
        <dbReference type="EMBL" id="KAK3706895.1"/>
    </source>
</evidence>
<feature type="domain" description="Integrase zinc-binding" evidence="1">
    <location>
        <begin position="69"/>
        <end position="123"/>
    </location>
</feature>
<accession>A0AAE0XSW5</accession>
<dbReference type="Pfam" id="PF17921">
    <property type="entry name" value="Integrase_H2C2"/>
    <property type="match status" value="1"/>
</dbReference>
<dbReference type="Proteomes" id="UP001283361">
    <property type="component" value="Unassembled WGS sequence"/>
</dbReference>
<dbReference type="PANTHER" id="PTHR37984">
    <property type="entry name" value="PROTEIN CBG26694"/>
    <property type="match status" value="1"/>
</dbReference>
<evidence type="ECO:0000313" key="3">
    <source>
        <dbReference type="Proteomes" id="UP001283361"/>
    </source>
</evidence>
<proteinExistence type="predicted"/>
<dbReference type="Gene3D" id="1.10.340.70">
    <property type="match status" value="1"/>
</dbReference>
<keyword evidence="3" id="KW-1185">Reference proteome</keyword>
<dbReference type="AlphaFoldDB" id="A0AAE0XSW5"/>
<comment type="caution">
    <text evidence="2">The sequence shown here is derived from an EMBL/GenBank/DDBJ whole genome shotgun (WGS) entry which is preliminary data.</text>
</comment>
<sequence>MPITTEKLRQIKKGTKEDKVLEDILRFLQNKSWPSSQRSSSMAQRDYYVIEHNMHEENGIIFFNNRMVIPESMREEMLTKLLASHLGKEKPKARASESIYRPKLNMDIEKSVKNCDTCAANRPQKAREPMKPHEPPSLPLVKVGVDIFDFGGRAYLLAVGYHSKFPEVSLLDDKTASSVIKVLKPTFGCNIKP</sequence>
<organism evidence="2 3">
    <name type="scientific">Elysia crispata</name>
    <name type="common">lettuce slug</name>
    <dbReference type="NCBI Taxonomy" id="231223"/>
    <lineage>
        <taxon>Eukaryota</taxon>
        <taxon>Metazoa</taxon>
        <taxon>Spiralia</taxon>
        <taxon>Lophotrochozoa</taxon>
        <taxon>Mollusca</taxon>
        <taxon>Gastropoda</taxon>
        <taxon>Heterobranchia</taxon>
        <taxon>Euthyneura</taxon>
        <taxon>Panpulmonata</taxon>
        <taxon>Sacoglossa</taxon>
        <taxon>Placobranchoidea</taxon>
        <taxon>Plakobranchidae</taxon>
        <taxon>Elysia</taxon>
    </lineage>
</organism>
<dbReference type="FunFam" id="1.10.340.70:FF:000004">
    <property type="entry name" value="Retrovirus-related Pol polyprotein from transposon 297-like Protein"/>
    <property type="match status" value="1"/>
</dbReference>
<evidence type="ECO:0000259" key="1">
    <source>
        <dbReference type="Pfam" id="PF17921"/>
    </source>
</evidence>
<dbReference type="EMBL" id="JAWDGP010007736">
    <property type="protein sequence ID" value="KAK3706895.1"/>
    <property type="molecule type" value="Genomic_DNA"/>
</dbReference>
<protein>
    <recommendedName>
        <fullName evidence="1">Integrase zinc-binding domain-containing protein</fullName>
    </recommendedName>
</protein>
<dbReference type="InterPro" id="IPR041588">
    <property type="entry name" value="Integrase_H2C2"/>
</dbReference>
<dbReference type="InterPro" id="IPR050951">
    <property type="entry name" value="Retrovirus_Pol_polyprotein"/>
</dbReference>